<dbReference type="InterPro" id="IPR036866">
    <property type="entry name" value="RibonucZ/Hydroxyglut_hydro"/>
</dbReference>
<evidence type="ECO:0000259" key="1">
    <source>
        <dbReference type="Pfam" id="PF00753"/>
    </source>
</evidence>
<dbReference type="PANTHER" id="PTHR13754">
    <property type="entry name" value="METALLO-BETA-LACTAMASE SUPERFAMILY PROTEIN"/>
    <property type="match status" value="1"/>
</dbReference>
<evidence type="ECO:0000313" key="2">
    <source>
        <dbReference type="EMBL" id="TCT35954.1"/>
    </source>
</evidence>
<sequence>MTIKISVLVDNNTLIDSYFCGEPAVCYHIEADGKKILFDTGYSDVFINNANILNIDLAQITDLVLSHGHNDHTWGINHLIQYLDRRNVESQQSKKLIYHPDALQPKSYHSKVIGANTPKNVLTAYFDTVETKGSYSVSENVIFLGEIPRNNTFEGKEPVGKTIDEHNNSVDDYVLDDSALAIKTSEGLIVITGCSHSGICNIVEHAKRVTKIDKIVTVIGGFHLQKASDELLNQTSEYFKKQNLLQIHPCHCTDLAAKIHLAKHAPVQEVGTGMQLTYPA</sequence>
<protein>
    <submittedName>
        <fullName evidence="2">7, 8-dihydropterin-6-yl-methyl-4-(Beta-D-ribofuranosyl)aminobenzene 5'-phosphate synthase</fullName>
    </submittedName>
</protein>
<dbReference type="CDD" id="cd07713">
    <property type="entry name" value="DHPS-like_MBL-fold"/>
    <property type="match status" value="1"/>
</dbReference>
<dbReference type="Proteomes" id="UP000295055">
    <property type="component" value="Unassembled WGS sequence"/>
</dbReference>
<evidence type="ECO:0000313" key="3">
    <source>
        <dbReference type="Proteomes" id="UP000295055"/>
    </source>
</evidence>
<dbReference type="EMBL" id="SMAS01000003">
    <property type="protein sequence ID" value="TCT35954.1"/>
    <property type="molecule type" value="Genomic_DNA"/>
</dbReference>
<name>A0A4R3NLQ9_9GAMM</name>
<accession>A0A4R3NLQ9</accession>
<proteinExistence type="predicted"/>
<dbReference type="InterPro" id="IPR001279">
    <property type="entry name" value="Metallo-B-lactamas"/>
</dbReference>
<dbReference type="SUPFAM" id="SSF56281">
    <property type="entry name" value="Metallo-hydrolase/oxidoreductase"/>
    <property type="match status" value="1"/>
</dbReference>
<gene>
    <name evidence="2" type="ORF">EC835_103412</name>
</gene>
<reference evidence="2 3" key="1">
    <citation type="submission" date="2019-03" db="EMBL/GenBank/DDBJ databases">
        <title>Genomic analyses of the natural microbiome of Caenorhabditis elegans.</title>
        <authorList>
            <person name="Samuel B."/>
        </authorList>
    </citation>
    <scope>NUCLEOTIDE SEQUENCE [LARGE SCALE GENOMIC DNA]</scope>
    <source>
        <strain evidence="2 3">JUb102</strain>
    </source>
</reference>
<comment type="caution">
    <text evidence="2">The sequence shown here is derived from an EMBL/GenBank/DDBJ whole genome shotgun (WGS) entry which is preliminary data.</text>
</comment>
<dbReference type="AlphaFoldDB" id="A0A4R3NLQ9"/>
<dbReference type="Pfam" id="PF00753">
    <property type="entry name" value="Lactamase_B"/>
    <property type="match status" value="1"/>
</dbReference>
<dbReference type="InterPro" id="IPR052926">
    <property type="entry name" value="Metallo-beta-lactamase_dom"/>
</dbReference>
<dbReference type="PANTHER" id="PTHR13754:SF18">
    <property type="entry name" value="7,8-DIHYDROPTERIN-6-METHYL-4-(BETA-D-RIBOFURANOSYL)-AMINOBENZENE-5'-PHOSPHATE SYNTHASE"/>
    <property type="match status" value="1"/>
</dbReference>
<organism evidence="2 3">
    <name type="scientific">Providencia alcalifaciens</name>
    <dbReference type="NCBI Taxonomy" id="126385"/>
    <lineage>
        <taxon>Bacteria</taxon>
        <taxon>Pseudomonadati</taxon>
        <taxon>Pseudomonadota</taxon>
        <taxon>Gammaproteobacteria</taxon>
        <taxon>Enterobacterales</taxon>
        <taxon>Morganellaceae</taxon>
        <taxon>Providencia</taxon>
    </lineage>
</organism>
<dbReference type="OrthoDB" id="9803916at2"/>
<dbReference type="GO" id="GO:0016740">
    <property type="term" value="F:transferase activity"/>
    <property type="evidence" value="ECO:0007669"/>
    <property type="project" value="TreeGrafter"/>
</dbReference>
<feature type="domain" description="Metallo-beta-lactamase" evidence="1">
    <location>
        <begin position="23"/>
        <end position="84"/>
    </location>
</feature>
<dbReference type="InterPro" id="IPR041712">
    <property type="entry name" value="DHPS-like_MBL-fold"/>
</dbReference>
<dbReference type="RefSeq" id="WP_132496085.1">
    <property type="nucleotide sequence ID" value="NZ_SMAS01000003.1"/>
</dbReference>
<dbReference type="Gene3D" id="3.60.15.10">
    <property type="entry name" value="Ribonuclease Z/Hydroxyacylglutathione hydrolase-like"/>
    <property type="match status" value="1"/>
</dbReference>